<dbReference type="EMBL" id="UGXR01000001">
    <property type="protein sequence ID" value="SUH06506.1"/>
    <property type="molecule type" value="Genomic_DNA"/>
</dbReference>
<evidence type="ECO:0000256" key="1">
    <source>
        <dbReference type="SAM" id="MobiDB-lite"/>
    </source>
</evidence>
<accession>A0A379VI32</accession>
<name>A0A379VI32_SALET</name>
<protein>
    <submittedName>
        <fullName evidence="2">Uncharacterized protein</fullName>
    </submittedName>
</protein>
<gene>
    <name evidence="2" type="ORF">NCTC8256_00359</name>
</gene>
<dbReference type="AlphaFoldDB" id="A0A379VI32"/>
<sequence>MQRTGQDGSGGVNRNRKGEDDQRQHRFVAQQTAQFFNAEGYKYYVIRALPLLFFQQQNAQTHHHRDGNQ</sequence>
<feature type="region of interest" description="Disordered" evidence="1">
    <location>
        <begin position="1"/>
        <end position="26"/>
    </location>
</feature>
<evidence type="ECO:0000313" key="3">
    <source>
        <dbReference type="Proteomes" id="UP000254346"/>
    </source>
</evidence>
<evidence type="ECO:0000313" key="2">
    <source>
        <dbReference type="EMBL" id="SUH06506.1"/>
    </source>
</evidence>
<dbReference type="Proteomes" id="UP000254346">
    <property type="component" value="Unassembled WGS sequence"/>
</dbReference>
<organism evidence="2 3">
    <name type="scientific">Salmonella enterica I</name>
    <dbReference type="NCBI Taxonomy" id="59201"/>
    <lineage>
        <taxon>Bacteria</taxon>
        <taxon>Pseudomonadati</taxon>
        <taxon>Pseudomonadota</taxon>
        <taxon>Gammaproteobacteria</taxon>
        <taxon>Enterobacterales</taxon>
        <taxon>Enterobacteriaceae</taxon>
        <taxon>Salmonella</taxon>
    </lineage>
</organism>
<proteinExistence type="predicted"/>
<reference evidence="2 3" key="1">
    <citation type="submission" date="2018-06" db="EMBL/GenBank/DDBJ databases">
        <authorList>
            <consortium name="Pathogen Informatics"/>
            <person name="Doyle S."/>
        </authorList>
    </citation>
    <scope>NUCLEOTIDE SEQUENCE [LARGE SCALE GENOMIC DNA]</scope>
    <source>
        <strain evidence="2 3">NCTC8256</strain>
    </source>
</reference>